<comment type="caution">
    <text evidence="1">The sequence shown here is derived from an EMBL/GenBank/DDBJ whole genome shotgun (WGS) entry which is preliminary data.</text>
</comment>
<name>A0A3M7QCU6_BRAPC</name>
<gene>
    <name evidence="1" type="ORF">BpHYR1_034713</name>
</gene>
<accession>A0A3M7QCU6</accession>
<dbReference type="AlphaFoldDB" id="A0A3M7QCU6"/>
<proteinExistence type="predicted"/>
<evidence type="ECO:0000313" key="2">
    <source>
        <dbReference type="Proteomes" id="UP000276133"/>
    </source>
</evidence>
<dbReference type="Proteomes" id="UP000276133">
    <property type="component" value="Unassembled WGS sequence"/>
</dbReference>
<protein>
    <submittedName>
        <fullName evidence="1">Uncharacterized protein</fullName>
    </submittedName>
</protein>
<evidence type="ECO:0000313" key="1">
    <source>
        <dbReference type="EMBL" id="RNA09246.1"/>
    </source>
</evidence>
<organism evidence="1 2">
    <name type="scientific">Brachionus plicatilis</name>
    <name type="common">Marine rotifer</name>
    <name type="synonym">Brachionus muelleri</name>
    <dbReference type="NCBI Taxonomy" id="10195"/>
    <lineage>
        <taxon>Eukaryota</taxon>
        <taxon>Metazoa</taxon>
        <taxon>Spiralia</taxon>
        <taxon>Gnathifera</taxon>
        <taxon>Rotifera</taxon>
        <taxon>Eurotatoria</taxon>
        <taxon>Monogononta</taxon>
        <taxon>Pseudotrocha</taxon>
        <taxon>Ploima</taxon>
        <taxon>Brachionidae</taxon>
        <taxon>Brachionus</taxon>
    </lineage>
</organism>
<sequence length="105" mass="11902">MAKKQAEGETLGPHPTDPHLTISPFFKFKTIPNYFSYCKSKWLIPPNENPFREGYSSFPTKTTVLPRSIFQSQDPKHNFGAGNKAKTFLTYTACVKVAILNFSKK</sequence>
<dbReference type="EMBL" id="REGN01006505">
    <property type="protein sequence ID" value="RNA09246.1"/>
    <property type="molecule type" value="Genomic_DNA"/>
</dbReference>
<reference evidence="1 2" key="1">
    <citation type="journal article" date="2018" name="Sci. Rep.">
        <title>Genomic signatures of local adaptation to the degree of environmental predictability in rotifers.</title>
        <authorList>
            <person name="Franch-Gras L."/>
            <person name="Hahn C."/>
            <person name="Garcia-Roger E.M."/>
            <person name="Carmona M.J."/>
            <person name="Serra M."/>
            <person name="Gomez A."/>
        </authorList>
    </citation>
    <scope>NUCLEOTIDE SEQUENCE [LARGE SCALE GENOMIC DNA]</scope>
    <source>
        <strain evidence="1">HYR1</strain>
    </source>
</reference>
<keyword evidence="2" id="KW-1185">Reference proteome</keyword>